<gene>
    <name evidence="2" type="ORF">FB474_4064</name>
</gene>
<dbReference type="Pfam" id="PF13738">
    <property type="entry name" value="Pyr_redox_3"/>
    <property type="match status" value="1"/>
</dbReference>
<dbReference type="RefSeq" id="WP_221632713.1">
    <property type="nucleotide sequence ID" value="NZ_BAAAKX010000008.1"/>
</dbReference>
<comment type="caution">
    <text evidence="2">The sequence shown here is derived from an EMBL/GenBank/DDBJ whole genome shotgun (WGS) entry which is preliminary data.</text>
</comment>
<dbReference type="SUPFAM" id="SSF51905">
    <property type="entry name" value="FAD/NAD(P)-binding domain"/>
    <property type="match status" value="1"/>
</dbReference>
<dbReference type="Proteomes" id="UP000319514">
    <property type="component" value="Unassembled WGS sequence"/>
</dbReference>
<keyword evidence="1" id="KW-0472">Membrane</keyword>
<feature type="transmembrane region" description="Helical" evidence="1">
    <location>
        <begin position="12"/>
        <end position="30"/>
    </location>
</feature>
<dbReference type="PRINTS" id="PR00469">
    <property type="entry name" value="PNDRDTASEII"/>
</dbReference>
<dbReference type="EMBL" id="VFOQ01000003">
    <property type="protein sequence ID" value="TQL56447.1"/>
    <property type="molecule type" value="Genomic_DNA"/>
</dbReference>
<keyword evidence="3" id="KW-1185">Reference proteome</keyword>
<protein>
    <submittedName>
        <fullName evidence="2">Cation diffusion facilitator CzcD-associated flavoprotein CzcO</fullName>
    </submittedName>
</protein>
<keyword evidence="1" id="KW-0812">Transmembrane</keyword>
<evidence type="ECO:0000313" key="2">
    <source>
        <dbReference type="EMBL" id="TQL56447.1"/>
    </source>
</evidence>
<dbReference type="AlphaFoldDB" id="A0A542Z7Y0"/>
<dbReference type="PANTHER" id="PTHR42877:SF4">
    <property type="entry name" value="FAD_NAD(P)-BINDING DOMAIN-CONTAINING PROTEIN-RELATED"/>
    <property type="match status" value="1"/>
</dbReference>
<sequence>MTERPTRVRADYEAVVVGSGFAGIAMAIALKRQGIHDFVVLEKGEDLGGTWRDNTYPGCACDVPSHLYSYSFELKADWSRAYASAPEILDYARHCCTKYGIDPHLRFGSRLDVARYEADSGLWRLTVRTPTGIVQARCRTLVMAVGALHEPARPQIAGLDDFGGRVIHTAAWDHSVALQGKRIGVIGTGASAIQVVPQVAPAAEQLTVFQRTPPWVLPKEDPEYSPAAQRRFARWPWLARLKRAAIYWTNEARVVGFASHPKAMKVAERMARRHLRGQVADPGLRERLTPDYTIGCKRILVSSDYYPALQRDNVQLETTGIEHVENGAVITTDGRRHELDVLVLATGFEVIGTYQHLEVVGRDGRNLGHEWAKAPEAYLGTAVEGFPNLFTLVGPNSGLGHTSMLIMIEAQTELVLRAMAERDRRGARAVEVEPAAQEAFNQEVLQRSASAVWLTGCRSWYLDDSGVNRALWPWSTVAYRRRTARFRPGHYRFDA</sequence>
<proteinExistence type="predicted"/>
<organism evidence="2 3">
    <name type="scientific">Oryzihumus leptocrescens</name>
    <dbReference type="NCBI Taxonomy" id="297536"/>
    <lineage>
        <taxon>Bacteria</taxon>
        <taxon>Bacillati</taxon>
        <taxon>Actinomycetota</taxon>
        <taxon>Actinomycetes</taxon>
        <taxon>Micrococcales</taxon>
        <taxon>Intrasporangiaceae</taxon>
        <taxon>Oryzihumus</taxon>
    </lineage>
</organism>
<keyword evidence="1" id="KW-1133">Transmembrane helix</keyword>
<dbReference type="Gene3D" id="3.50.50.60">
    <property type="entry name" value="FAD/NAD(P)-binding domain"/>
    <property type="match status" value="2"/>
</dbReference>
<dbReference type="InterPro" id="IPR051209">
    <property type="entry name" value="FAD-bind_Monooxygenase_sf"/>
</dbReference>
<evidence type="ECO:0000313" key="3">
    <source>
        <dbReference type="Proteomes" id="UP000319514"/>
    </source>
</evidence>
<name>A0A542Z7Y0_9MICO</name>
<dbReference type="PANTHER" id="PTHR42877">
    <property type="entry name" value="L-ORNITHINE N(5)-MONOOXYGENASE-RELATED"/>
    <property type="match status" value="1"/>
</dbReference>
<accession>A0A542Z7Y0</accession>
<evidence type="ECO:0000256" key="1">
    <source>
        <dbReference type="SAM" id="Phobius"/>
    </source>
</evidence>
<dbReference type="InterPro" id="IPR036188">
    <property type="entry name" value="FAD/NAD-bd_sf"/>
</dbReference>
<reference evidence="2 3" key="1">
    <citation type="submission" date="2019-06" db="EMBL/GenBank/DDBJ databases">
        <title>Sequencing the genomes of 1000 actinobacteria strains.</title>
        <authorList>
            <person name="Klenk H.-P."/>
        </authorList>
    </citation>
    <scope>NUCLEOTIDE SEQUENCE [LARGE SCALE GENOMIC DNA]</scope>
    <source>
        <strain evidence="2 3">DSM 18082</strain>
    </source>
</reference>